<evidence type="ECO:0000313" key="5">
    <source>
        <dbReference type="Proteomes" id="UP001189619"/>
    </source>
</evidence>
<feature type="region of interest" description="Disordered" evidence="1">
    <location>
        <begin position="39"/>
        <end position="62"/>
    </location>
</feature>
<dbReference type="InterPro" id="IPR003343">
    <property type="entry name" value="Big_2"/>
</dbReference>
<dbReference type="RefSeq" id="WP_171565909.1">
    <property type="nucleotide sequence ID" value="NZ_OY569118.1"/>
</dbReference>
<feature type="compositionally biased region" description="Acidic residues" evidence="1">
    <location>
        <begin position="171"/>
        <end position="187"/>
    </location>
</feature>
<feature type="compositionally biased region" description="Polar residues" evidence="1">
    <location>
        <begin position="48"/>
        <end position="61"/>
    </location>
</feature>
<feature type="domain" description="BIG2" evidence="3">
    <location>
        <begin position="63"/>
        <end position="145"/>
    </location>
</feature>
<dbReference type="Gene3D" id="2.60.40.1080">
    <property type="match status" value="1"/>
</dbReference>
<sequence length="1531" mass="169287">MRGRMKRFFVQLVVAAMLVTGVVPSVTPWETAYAEEMTPTQEVMHPGQSASAEQMPPSASESEVELVEMKPSHSKVTLKEGESTNVQITARWSDKTLHDVTKKVTWKSDNESVVKVKRGKLTGLSKGSAVVTVTYKGKDTNISVEVVANGEKEKYSEAVADEHQPESPVNEQEDQIQADESQGEEQVDAQPQREVRAVDKFEVTVEKGETVVFVNISPKYSYSITTNGSSSNNRTYDYAVYKSDGSVMNQDTDSTVTSKTVPAGGKLVVTVTGNPMVFKGSTEYFTYSTSMIPALFRKTLRKGETIAVLNTGGSSESILASGSSTQKYSYQVFKSDGSVYAEAFDSSAKTPIIPAGGKLVAEVTTSQPVTFAGYYEIFQVEETGGAVLVNETVSKGRTFVFVNQSGDSQKVNIDASKTDKRTYDFAIYNQDGTGNDFDKDASTTYKTVPAGGKFIVTVTSENPVNFQAFQSVFTGTESDKPALFERTVFKNQTISIVNSSTKSTAISAQGSSARRFSYELWKSDGTVSSRIFDTQATSVTIPAGGKMVATVTSDDPIMFFGYEEIFREEEPSDALLVKTLQPGESYVFVNKSDKIQKIDIDGATSSPSTRIYDYAKYKSDGTEQEQDSDAEASYKLVPAGGRLVVTVTADHPVTFKGFASAFEGYEIPFPALLKKTVSKNETIAIANTSADSASIMTTGSSRQKFSYQIWKSDGTLYRQNHDSAGTALTVPAGGKLVASVTTDEPVTFAGYYELFREETAETILLTKTLSKGQSHVFVNKSVDIQEVAMDASSSSARTFDYAIYNADGDGYAQQRDATGSSKTVPAGGKLVVTVTSEDPVTFNAFRSWFEEQDSKQPALFKQSIYPGETYAFVNTSQWTSSVDIEGTGRKVSYRLYDQNGALIRENTDSVANTLSTPAQGKLVVTVTGDSPVVVSGYHEHFMVQAGEGSSLSFTDIAVDSFADVNKGQGEAAYFKFTTGKTGLYRLFTSPYQGNGAEADTILRLYADPLLQNEIALNDNHDGPYGKLFSKVEAILQGNTTYFVKVEPGANSVAVTTRLTVEADLDHSRETATPAEWDEIYTDRLSSPYDVDYFKLALDELADMNLYVTANVLILEDKDGNPLKTFYANQEDTLFIPEETGTYYAKVIWDNGSPDERSARVTKRAVPEIGGGYRAGFHHVERVSKYGVVDSTPGFQKSVTLRWRFYEGHPQAVIKVKRSGSNLVVYEEIRTNLPAKTYLYFTWDGRVNQPNAGSYAENGMYKVEIIATDAPAYPIHSWISVRNTTDPEEYDLQVLIDQYNRTIQAEKIKRMQEYLIKMQFYDGPVSGQYNEEFLHSVIAYEATLNKWSTHVARDVYERGLGYLNERGEVTDRLLGYAYVDVSLGRDKYNSLTELFLAGDQEIFTVLWEARKGPLVASMAFFKKGGKITKEAVKLINETPKVNIPFKDIIFNNNQLGTKWGKHRFDYPELNNYEEYKNFANDIFKVHDKVVRDEKAGEIYFIRGNNLLRVKENGEFVSLYPGAFSDRVLRLLD</sequence>
<evidence type="ECO:0000256" key="2">
    <source>
        <dbReference type="SAM" id="SignalP"/>
    </source>
</evidence>
<feature type="signal peptide" evidence="2">
    <location>
        <begin position="1"/>
        <end position="25"/>
    </location>
</feature>
<protein>
    <submittedName>
        <fullName evidence="4">BIG2 domain-containing protein</fullName>
    </submittedName>
</protein>
<dbReference type="Gene3D" id="2.60.120.380">
    <property type="match status" value="1"/>
</dbReference>
<gene>
    <name evidence="4" type="ORF">BSPP4475_04250</name>
</gene>
<feature type="region of interest" description="Disordered" evidence="1">
    <location>
        <begin position="158"/>
        <end position="192"/>
    </location>
</feature>
<dbReference type="EMBL" id="OY569118">
    <property type="protein sequence ID" value="CAJ1001537.1"/>
    <property type="molecule type" value="Genomic_DNA"/>
</dbReference>
<proteinExistence type="predicted"/>
<evidence type="ECO:0000313" key="4">
    <source>
        <dbReference type="EMBL" id="CAJ1001537.1"/>
    </source>
</evidence>
<dbReference type="SUPFAM" id="SSF49373">
    <property type="entry name" value="Invasin/intimin cell-adhesion fragments"/>
    <property type="match status" value="1"/>
</dbReference>
<name>A0AA48M5A2_9BACL</name>
<dbReference type="KEGG" id="bayd:BSPP4475_04250"/>
<dbReference type="InterPro" id="IPR008964">
    <property type="entry name" value="Invasin/intimin_cell_adhesion"/>
</dbReference>
<keyword evidence="2" id="KW-0732">Signal</keyword>
<evidence type="ECO:0000259" key="3">
    <source>
        <dbReference type="SMART" id="SM00635"/>
    </source>
</evidence>
<feature type="chain" id="PRO_5041419218" evidence="2">
    <location>
        <begin position="26"/>
        <end position="1531"/>
    </location>
</feature>
<organism evidence="4 5">
    <name type="scientific">Brevibacillus aydinogluensis</name>
    <dbReference type="NCBI Taxonomy" id="927786"/>
    <lineage>
        <taxon>Bacteria</taxon>
        <taxon>Bacillati</taxon>
        <taxon>Bacillota</taxon>
        <taxon>Bacilli</taxon>
        <taxon>Bacillales</taxon>
        <taxon>Paenibacillaceae</taxon>
        <taxon>Brevibacillus</taxon>
    </lineage>
</organism>
<dbReference type="SMART" id="SM00635">
    <property type="entry name" value="BID_2"/>
    <property type="match status" value="1"/>
</dbReference>
<reference evidence="4" key="1">
    <citation type="submission" date="2023-07" db="EMBL/GenBank/DDBJ databases">
        <authorList>
            <person name="Ivanov I."/>
            <person name="Teneva D."/>
            <person name="Stoikov I."/>
        </authorList>
    </citation>
    <scope>NUCLEOTIDE SEQUENCE</scope>
    <source>
        <strain evidence="4">4475</strain>
    </source>
</reference>
<keyword evidence="5" id="KW-1185">Reference proteome</keyword>
<dbReference type="Pfam" id="PF02368">
    <property type="entry name" value="Big_2"/>
    <property type="match status" value="1"/>
</dbReference>
<accession>A0AA48M5A2</accession>
<evidence type="ECO:0000256" key="1">
    <source>
        <dbReference type="SAM" id="MobiDB-lite"/>
    </source>
</evidence>
<dbReference type="Proteomes" id="UP001189619">
    <property type="component" value="Chromosome"/>
</dbReference>